<dbReference type="Proteomes" id="UP000001555">
    <property type="component" value="Unassembled WGS sequence"/>
</dbReference>
<dbReference type="InterPro" id="IPR017981">
    <property type="entry name" value="GPCR_2-like_7TM"/>
</dbReference>
<dbReference type="VEuPathDB" id="VectorBase:ISCW016899"/>
<feature type="transmembrane region" description="Helical" evidence="5">
    <location>
        <begin position="559"/>
        <end position="578"/>
    </location>
</feature>
<evidence type="ECO:0000313" key="9">
    <source>
        <dbReference type="Proteomes" id="UP000001555"/>
    </source>
</evidence>
<dbReference type="InterPro" id="IPR053231">
    <property type="entry name" value="GPCR_LN-TM7"/>
</dbReference>
<evidence type="ECO:0000256" key="2">
    <source>
        <dbReference type="ARBA" id="ARBA00022692"/>
    </source>
</evidence>
<dbReference type="PaxDb" id="6945-B7PB80"/>
<protein>
    <recommendedName>
        <fullName evidence="6">G-protein coupled receptors family 2 profile 2 domain-containing protein</fullName>
    </recommendedName>
</protein>
<dbReference type="PANTHER" id="PTHR45902">
    <property type="entry name" value="LATROPHILIN RECEPTOR-LIKE PROTEIN A"/>
    <property type="match status" value="1"/>
</dbReference>
<dbReference type="EMBL" id="ABJB011067817">
    <property type="status" value="NOT_ANNOTATED_CDS"/>
    <property type="molecule type" value="Genomic_DNA"/>
</dbReference>
<keyword evidence="3 5" id="KW-1133">Transmembrane helix</keyword>
<keyword evidence="9" id="KW-1185">Reference proteome</keyword>
<feature type="transmembrane region" description="Helical" evidence="5">
    <location>
        <begin position="402"/>
        <end position="423"/>
    </location>
</feature>
<gene>
    <name evidence="8" type="primary">8027304</name>
    <name evidence="7" type="ORF">IscW_ISCW016899</name>
</gene>
<evidence type="ECO:0000256" key="5">
    <source>
        <dbReference type="SAM" id="Phobius"/>
    </source>
</evidence>
<feature type="transmembrane region" description="Helical" evidence="5">
    <location>
        <begin position="335"/>
        <end position="358"/>
    </location>
</feature>
<dbReference type="AlphaFoldDB" id="B7PB80"/>
<feature type="transmembrane region" description="Helical" evidence="5">
    <location>
        <begin position="444"/>
        <end position="464"/>
    </location>
</feature>
<organism>
    <name type="scientific">Ixodes scapularis</name>
    <name type="common">Black-legged tick</name>
    <name type="synonym">Deer tick</name>
    <dbReference type="NCBI Taxonomy" id="6945"/>
    <lineage>
        <taxon>Eukaryota</taxon>
        <taxon>Metazoa</taxon>
        <taxon>Ecdysozoa</taxon>
        <taxon>Arthropoda</taxon>
        <taxon>Chelicerata</taxon>
        <taxon>Arachnida</taxon>
        <taxon>Acari</taxon>
        <taxon>Parasitiformes</taxon>
        <taxon>Ixodida</taxon>
        <taxon>Ixodoidea</taxon>
        <taxon>Ixodidae</taxon>
        <taxon>Ixodinae</taxon>
        <taxon>Ixodes</taxon>
    </lineage>
</organism>
<dbReference type="InterPro" id="IPR000832">
    <property type="entry name" value="GPCR_2_secretin-like"/>
</dbReference>
<dbReference type="PANTHER" id="PTHR45902:SF1">
    <property type="entry name" value="LATROPHILIN RECEPTOR-LIKE PROTEIN A"/>
    <property type="match status" value="1"/>
</dbReference>
<dbReference type="GO" id="GO:0007166">
    <property type="term" value="P:cell surface receptor signaling pathway"/>
    <property type="evidence" value="ECO:0007669"/>
    <property type="project" value="InterPro"/>
</dbReference>
<dbReference type="CDD" id="cd15039">
    <property type="entry name" value="7tmB3_Methuselah-like"/>
    <property type="match status" value="1"/>
</dbReference>
<evidence type="ECO:0000256" key="3">
    <source>
        <dbReference type="ARBA" id="ARBA00022989"/>
    </source>
</evidence>
<dbReference type="VEuPathDB" id="VectorBase:ISCP_029699"/>
<keyword evidence="4 5" id="KW-0472">Membrane</keyword>
<dbReference type="VEuPathDB" id="VectorBase:ISCI016899"/>
<evidence type="ECO:0000313" key="8">
    <source>
        <dbReference type="EnsemblMetazoa" id="ISCW016899-PA"/>
    </source>
</evidence>
<accession>B7PB80</accession>
<dbReference type="OrthoDB" id="6134459at2759"/>
<dbReference type="STRING" id="6945.B7PB80"/>
<dbReference type="HOGENOM" id="CLU_421678_0_0_1"/>
<reference evidence="8" key="2">
    <citation type="submission" date="2020-05" db="UniProtKB">
        <authorList>
            <consortium name="EnsemblMetazoa"/>
        </authorList>
    </citation>
    <scope>IDENTIFICATION</scope>
    <source>
        <strain evidence="8">wikel</strain>
    </source>
</reference>
<dbReference type="Gene3D" id="1.20.1070.10">
    <property type="entry name" value="Rhodopsin 7-helix transmembrane proteins"/>
    <property type="match status" value="1"/>
</dbReference>
<reference evidence="7 9" key="1">
    <citation type="submission" date="2008-03" db="EMBL/GenBank/DDBJ databases">
        <title>Annotation of Ixodes scapularis.</title>
        <authorList>
            <consortium name="Ixodes scapularis Genome Project Consortium"/>
            <person name="Caler E."/>
            <person name="Hannick L.I."/>
            <person name="Bidwell S."/>
            <person name="Joardar V."/>
            <person name="Thiagarajan M."/>
            <person name="Amedeo P."/>
            <person name="Galinsky K.J."/>
            <person name="Schobel S."/>
            <person name="Inman J."/>
            <person name="Hostetler J."/>
            <person name="Miller J."/>
            <person name="Hammond M."/>
            <person name="Megy K."/>
            <person name="Lawson D."/>
            <person name="Kodira C."/>
            <person name="Sutton G."/>
            <person name="Meyer J."/>
            <person name="Hill C.A."/>
            <person name="Birren B."/>
            <person name="Nene V."/>
            <person name="Collins F."/>
            <person name="Alarcon-Chaidez F."/>
            <person name="Wikel S."/>
            <person name="Strausberg R."/>
        </authorList>
    </citation>
    <scope>NUCLEOTIDE SEQUENCE [LARGE SCALE GENOMIC DNA]</scope>
    <source>
        <strain evidence="9">Wikel</strain>
        <strain evidence="7">Wikel colony</strain>
    </source>
</reference>
<dbReference type="FunCoup" id="B7PB80">
    <property type="interactions" value="19"/>
</dbReference>
<feature type="transmembrane region" description="Helical" evidence="5">
    <location>
        <begin position="370"/>
        <end position="390"/>
    </location>
</feature>
<evidence type="ECO:0000259" key="6">
    <source>
        <dbReference type="PROSITE" id="PS50261"/>
    </source>
</evidence>
<dbReference type="InParanoid" id="B7PB80"/>
<evidence type="ECO:0000256" key="4">
    <source>
        <dbReference type="ARBA" id="ARBA00023136"/>
    </source>
</evidence>
<dbReference type="GO" id="GO:0016020">
    <property type="term" value="C:membrane"/>
    <property type="evidence" value="ECO:0007669"/>
    <property type="project" value="UniProtKB-SubCell"/>
</dbReference>
<dbReference type="Pfam" id="PF00002">
    <property type="entry name" value="7tm_2"/>
    <property type="match status" value="1"/>
</dbReference>
<evidence type="ECO:0000313" key="7">
    <source>
        <dbReference type="EMBL" id="EEC03852.1"/>
    </source>
</evidence>
<feature type="domain" description="G-protein coupled receptors family 2 profile 2" evidence="6">
    <location>
        <begin position="334"/>
        <end position="584"/>
    </location>
</feature>
<dbReference type="GO" id="GO:0004930">
    <property type="term" value="F:G protein-coupled receptor activity"/>
    <property type="evidence" value="ECO:0007669"/>
    <property type="project" value="InterPro"/>
</dbReference>
<proteinExistence type="predicted"/>
<comment type="subcellular location">
    <subcellularLocation>
        <location evidence="1">Membrane</location>
        <topology evidence="1">Multi-pass membrane protein</topology>
    </subcellularLocation>
</comment>
<sequence length="642" mass="71147">MLMVLPLVVAQDDCDNAFTHAIPRENHPSLAHLTDDVFEAVMQCPSDIECCSDGSFSCFDWAYLTCSCSDNCEDYGDCCWNCTNKVIDLGSAPAKSPWQCISLALAGGVTKSVQLVSGCSDTWPSDDEVRSKCERVDASMSTIYFGIPVTSNSSRVTYRNGFCALCNYDVGSVTFWDVIEIANNSKLRLQPPDYLTVDIQKHLRRCSKFAPLDTCPVGTSATVSEMCRMYFAPIVEWRGLNDETYYKNAYCAYCNGANFDLLSCLPPEKIQNFTTKDPKISIDINTLDLSSIFRTVGSNETCFSGYNGTCYIQDVTYRYINGTELEATTSSLIRAYLTMVCISVSLVCLMLKLIVYIFHKQCRTFSSQCTLCLSMTLFFTQLCFLIFNVLDFGQGVCVGAAIALHYGFLSTSFWTTVLSYNIWKTLILVRRPSGSCKSFPLYSACGWGSPLLFIAVASALNWAASTSYLSPSYGIPRCFINRKWAHLAFFLLPMISLLLVDVGFYLHTIFTIKKTESQSHKFEFKTSESPSRILLFVKLAFIMGASWLLGLLSAVADSLLIDCASIMLVGLQGVYLFLGFRDHKHLFRLLSSSPTISGLFTSSRLRSSTLGTTDGAHASQNRLDAIESHLRSEGSSGAVTKH</sequence>
<feature type="transmembrane region" description="Helical" evidence="5">
    <location>
        <begin position="533"/>
        <end position="553"/>
    </location>
</feature>
<dbReference type="PROSITE" id="PS50261">
    <property type="entry name" value="G_PROTEIN_RECEP_F2_4"/>
    <property type="match status" value="1"/>
</dbReference>
<evidence type="ECO:0000256" key="1">
    <source>
        <dbReference type="ARBA" id="ARBA00004141"/>
    </source>
</evidence>
<dbReference type="EMBL" id="DS674693">
    <property type="protein sequence ID" value="EEC03852.1"/>
    <property type="molecule type" value="Genomic_DNA"/>
</dbReference>
<dbReference type="EnsemblMetazoa" id="ISCW016899-RA">
    <property type="protein sequence ID" value="ISCW016899-PA"/>
    <property type="gene ID" value="ISCW016899"/>
</dbReference>
<name>B7PB80_IXOSC</name>
<keyword evidence="2 5" id="KW-0812">Transmembrane</keyword>
<feature type="transmembrane region" description="Helical" evidence="5">
    <location>
        <begin position="484"/>
        <end position="512"/>
    </location>
</feature>